<dbReference type="EMBL" id="LLXJ01001147">
    <property type="protein sequence ID" value="PKC03661.1"/>
    <property type="molecule type" value="Genomic_DNA"/>
</dbReference>
<dbReference type="AlphaFoldDB" id="A0A2I1EQH1"/>
<reference evidence="2 3" key="4">
    <citation type="submission" date="2017-10" db="EMBL/GenBank/DDBJ databases">
        <title>Genome analyses suggest a sexual origin of heterokaryosis in a supposedly ancient asexual fungus.</title>
        <authorList>
            <person name="Corradi N."/>
            <person name="Sedzielewska K."/>
            <person name="Noel J."/>
            <person name="Charron P."/>
            <person name="Farinelli L."/>
            <person name="Marton T."/>
            <person name="Kruger M."/>
            <person name="Pelin A."/>
            <person name="Brachmann A."/>
            <person name="Corradi N."/>
        </authorList>
    </citation>
    <scope>NUCLEOTIDE SEQUENCE [LARGE SCALE GENOMIC DNA]</scope>
    <source>
        <strain evidence="2 3">A1</strain>
    </source>
</reference>
<reference evidence="2 3" key="3">
    <citation type="submission" date="2017-10" db="EMBL/GenBank/DDBJ databases">
        <title>Extensive intraspecific genome diversity in a model arbuscular mycorrhizal fungus.</title>
        <authorList>
            <person name="Chen E.C.H."/>
            <person name="Morin E."/>
            <person name="Baudet D."/>
            <person name="Noel J."/>
            <person name="Ndikumana S."/>
            <person name="Charron P."/>
            <person name="St-Onge C."/>
            <person name="Giorgi J."/>
            <person name="Grigoriev I.V."/>
            <person name="Roux C."/>
            <person name="Martin F.M."/>
            <person name="Corradi N."/>
        </authorList>
    </citation>
    <scope>NUCLEOTIDE SEQUENCE [LARGE SCALE GENOMIC DNA]</scope>
    <source>
        <strain evidence="2 3">A1</strain>
    </source>
</reference>
<dbReference type="Proteomes" id="UP000232722">
    <property type="component" value="Unassembled WGS sequence"/>
</dbReference>
<dbReference type="VEuPathDB" id="FungiDB:RhiirA1_416812"/>
<accession>A0A2I1EQH1</accession>
<gene>
    <name evidence="2" type="ORF">RhiirA1_416812</name>
    <name evidence="1" type="ORF">RhiirA5_363039</name>
</gene>
<evidence type="ECO:0000313" key="4">
    <source>
        <dbReference type="Proteomes" id="UP000232722"/>
    </source>
</evidence>
<organism evidence="2 3">
    <name type="scientific">Rhizophagus irregularis</name>
    <dbReference type="NCBI Taxonomy" id="588596"/>
    <lineage>
        <taxon>Eukaryota</taxon>
        <taxon>Fungi</taxon>
        <taxon>Fungi incertae sedis</taxon>
        <taxon>Mucoromycota</taxon>
        <taxon>Glomeromycotina</taxon>
        <taxon>Glomeromycetes</taxon>
        <taxon>Glomerales</taxon>
        <taxon>Glomeraceae</taxon>
        <taxon>Rhizophagus</taxon>
    </lineage>
</organism>
<dbReference type="Proteomes" id="UP000232688">
    <property type="component" value="Unassembled WGS sequence"/>
</dbReference>
<proteinExistence type="predicted"/>
<reference evidence="1 4" key="1">
    <citation type="submission" date="2016-04" db="EMBL/GenBank/DDBJ databases">
        <title>Genome analyses suggest a sexual origin of heterokaryosis in a supposedly ancient asexual fungus.</title>
        <authorList>
            <person name="Ropars J."/>
            <person name="Sedzielewska K."/>
            <person name="Noel J."/>
            <person name="Charron P."/>
            <person name="Farinelli L."/>
            <person name="Marton T."/>
            <person name="Kruger M."/>
            <person name="Pelin A."/>
            <person name="Brachmann A."/>
            <person name="Corradi N."/>
        </authorList>
    </citation>
    <scope>NUCLEOTIDE SEQUENCE [LARGE SCALE GENOMIC DNA]</scope>
    <source>
        <strain evidence="1 4">A5</strain>
    </source>
</reference>
<feature type="non-terminal residue" evidence="2">
    <location>
        <position position="1"/>
    </location>
</feature>
<name>A0A2I1EQH1_9GLOM</name>
<comment type="caution">
    <text evidence="2">The sequence shown here is derived from an EMBL/GenBank/DDBJ whole genome shotgun (WGS) entry which is preliminary data.</text>
</comment>
<dbReference type="EMBL" id="LLXH01000325">
    <property type="protein sequence ID" value="PKC68564.1"/>
    <property type="molecule type" value="Genomic_DNA"/>
</dbReference>
<evidence type="ECO:0000313" key="3">
    <source>
        <dbReference type="Proteomes" id="UP000232688"/>
    </source>
</evidence>
<dbReference type="OrthoDB" id="2370087at2759"/>
<evidence type="ECO:0000313" key="2">
    <source>
        <dbReference type="EMBL" id="PKC68564.1"/>
    </source>
</evidence>
<reference evidence="1 4" key="2">
    <citation type="submission" date="2017-09" db="EMBL/GenBank/DDBJ databases">
        <title>Extensive intraspecific genome diversity in a model arbuscular mycorrhizal fungus.</title>
        <authorList>
            <person name="Chen E.C."/>
            <person name="Morin E."/>
            <person name="Beaudet D."/>
            <person name="Noel J."/>
            <person name="Ndikumana S."/>
            <person name="Charron P."/>
            <person name="St-Onge C."/>
            <person name="Giorgi J."/>
            <person name="Grigoriev I.V."/>
            <person name="Roux C."/>
            <person name="Martin F.M."/>
            <person name="Corradi N."/>
        </authorList>
    </citation>
    <scope>NUCLEOTIDE SEQUENCE [LARGE SCALE GENOMIC DNA]</scope>
    <source>
        <strain evidence="1 4">A5</strain>
    </source>
</reference>
<protein>
    <submittedName>
        <fullName evidence="2">Uncharacterized protein</fullName>
    </submittedName>
</protein>
<sequence length="54" mass="6079">SVFIVRYWKHVDTYLFQHRNMQIVGGVSVSTFGAAAMATADYQKRSIHGLYGSL</sequence>
<evidence type="ECO:0000313" key="1">
    <source>
        <dbReference type="EMBL" id="PKC03661.1"/>
    </source>
</evidence>